<feature type="domain" description="Pyrroline-5-carboxylate reductase dimerisation" evidence="6">
    <location>
        <begin position="210"/>
        <end position="326"/>
    </location>
</feature>
<dbReference type="Gene3D" id="1.10.3730.10">
    <property type="entry name" value="ProC C-terminal domain-like"/>
    <property type="match status" value="2"/>
</dbReference>
<dbReference type="InterPro" id="IPR036291">
    <property type="entry name" value="NAD(P)-bd_dom_sf"/>
</dbReference>
<dbReference type="HAMAP" id="MF_01925">
    <property type="entry name" value="P5C_reductase"/>
    <property type="match status" value="1"/>
</dbReference>
<evidence type="ECO:0000313" key="15">
    <source>
        <dbReference type="Proteomes" id="UP000307169"/>
    </source>
</evidence>
<dbReference type="InterPro" id="IPR028939">
    <property type="entry name" value="P5C_Rdtase_cat_N"/>
</dbReference>
<feature type="transmembrane region" description="Helical" evidence="4">
    <location>
        <begin position="282"/>
        <end position="305"/>
    </location>
</feature>
<evidence type="ECO:0000256" key="4">
    <source>
        <dbReference type="SAM" id="Phobius"/>
    </source>
</evidence>
<evidence type="ECO:0000313" key="13">
    <source>
        <dbReference type="Proteomes" id="UP000305362"/>
    </source>
</evidence>
<evidence type="ECO:0000313" key="17">
    <source>
        <dbReference type="Proteomes" id="UP000310685"/>
    </source>
</evidence>
<dbReference type="AlphaFoldDB" id="A0A4T0PZ83"/>
<dbReference type="Proteomes" id="UP000305647">
    <property type="component" value="Unassembled WGS sequence"/>
</dbReference>
<dbReference type="EMBL" id="SPRW01000002">
    <property type="protein sequence ID" value="TIC70895.1"/>
    <property type="molecule type" value="Genomic_DNA"/>
</dbReference>
<dbReference type="EMBL" id="SPRV01000003">
    <property type="protein sequence ID" value="TIC71525.1"/>
    <property type="molecule type" value="Genomic_DNA"/>
</dbReference>
<dbReference type="FunFam" id="1.10.3730.10:FF:000001">
    <property type="entry name" value="Pyrroline-5-carboxylate reductase"/>
    <property type="match status" value="1"/>
</dbReference>
<dbReference type="EMBL" id="SPRO01000006">
    <property type="protein sequence ID" value="TIC32987.1"/>
    <property type="molecule type" value="Genomic_DNA"/>
</dbReference>
<dbReference type="Proteomes" id="UP000310708">
    <property type="component" value="Unassembled WGS sequence"/>
</dbReference>
<protein>
    <submittedName>
        <fullName evidence="10">Pyrroline-5-carboxylate reductase</fullName>
    </submittedName>
</protein>
<gene>
    <name evidence="10" type="ORF">E3Q01_00835</name>
    <name evidence="11" type="ORF">E3Q02_00363</name>
    <name evidence="12" type="ORF">E3Q03_00483</name>
    <name evidence="9" type="ORF">E3Q10_00977</name>
    <name evidence="8" type="ORF">E3Q17_00855</name>
    <name evidence="7" type="ORF">E3Q22_00794</name>
</gene>
<dbReference type="PANTHER" id="PTHR11645:SF0">
    <property type="entry name" value="PYRROLINE-5-CARBOXYLATE REDUCTASE 3"/>
    <property type="match status" value="1"/>
</dbReference>
<dbReference type="OrthoDB" id="10263291at2759"/>
<keyword evidence="4" id="KW-1133">Transmembrane helix</keyword>
<dbReference type="Proteomes" id="UP000305362">
    <property type="component" value="Unassembled WGS sequence"/>
</dbReference>
<keyword evidence="2" id="KW-0521">NADP</keyword>
<dbReference type="InterPro" id="IPR000304">
    <property type="entry name" value="Pyrroline-COOH_reductase"/>
</dbReference>
<comment type="caution">
    <text evidence="10">The sequence shown here is derived from an EMBL/GenBank/DDBJ whole genome shotgun (WGS) entry which is preliminary data.</text>
</comment>
<evidence type="ECO:0000313" key="12">
    <source>
        <dbReference type="EMBL" id="TIC71525.1"/>
    </source>
</evidence>
<dbReference type="Proteomes" id="UP000309601">
    <property type="component" value="Unassembled WGS sequence"/>
</dbReference>
<evidence type="ECO:0000256" key="3">
    <source>
        <dbReference type="ARBA" id="ARBA00023002"/>
    </source>
</evidence>
<dbReference type="GO" id="GO:0004735">
    <property type="term" value="F:pyrroline-5-carboxylate reductase activity"/>
    <property type="evidence" value="ECO:0007669"/>
    <property type="project" value="InterPro"/>
</dbReference>
<dbReference type="GO" id="GO:0055129">
    <property type="term" value="P:L-proline biosynthetic process"/>
    <property type="evidence" value="ECO:0007669"/>
    <property type="project" value="TreeGrafter"/>
</dbReference>
<dbReference type="SUPFAM" id="SSF48179">
    <property type="entry name" value="6-phosphogluconate dehydrogenase C-terminal domain-like"/>
    <property type="match status" value="1"/>
</dbReference>
<evidence type="ECO:0000259" key="5">
    <source>
        <dbReference type="Pfam" id="PF03807"/>
    </source>
</evidence>
<dbReference type="EMBL" id="SPRH01000006">
    <property type="protein sequence ID" value="TIC03472.1"/>
    <property type="molecule type" value="Genomic_DNA"/>
</dbReference>
<feature type="domain" description="Pyrroline-5-carboxylate reductase catalytic N-terminal" evidence="5">
    <location>
        <begin position="60"/>
        <end position="147"/>
    </location>
</feature>
<evidence type="ECO:0000313" key="8">
    <source>
        <dbReference type="EMBL" id="TIC03472.1"/>
    </source>
</evidence>
<evidence type="ECO:0000313" key="11">
    <source>
        <dbReference type="EMBL" id="TIC70895.1"/>
    </source>
</evidence>
<dbReference type="Proteomes" id="UP000307169">
    <property type="component" value="Unassembled WGS sequence"/>
</dbReference>
<evidence type="ECO:0000313" key="9">
    <source>
        <dbReference type="EMBL" id="TIC32987.1"/>
    </source>
</evidence>
<dbReference type="InterPro" id="IPR029036">
    <property type="entry name" value="P5CR_dimer"/>
</dbReference>
<evidence type="ECO:0000313" key="16">
    <source>
        <dbReference type="Proteomes" id="UP000309601"/>
    </source>
</evidence>
<keyword evidence="4" id="KW-0472">Membrane</keyword>
<dbReference type="Pfam" id="PF03807">
    <property type="entry name" value="F420_oxidored"/>
    <property type="match status" value="1"/>
</dbReference>
<name>A0A4T0PZ83_9BASI</name>
<evidence type="ECO:0000256" key="1">
    <source>
        <dbReference type="ARBA" id="ARBA00005525"/>
    </source>
</evidence>
<evidence type="ECO:0000256" key="2">
    <source>
        <dbReference type="ARBA" id="ARBA00022857"/>
    </source>
</evidence>
<comment type="similarity">
    <text evidence="1">Belongs to the pyrroline-5-carboxylate reductase family.</text>
</comment>
<dbReference type="EMBL" id="SPRC01000005">
    <property type="protein sequence ID" value="TIB81705.1"/>
    <property type="molecule type" value="Genomic_DNA"/>
</dbReference>
<evidence type="ECO:0000259" key="6">
    <source>
        <dbReference type="Pfam" id="PF14748"/>
    </source>
</evidence>
<dbReference type="Pfam" id="PF14748">
    <property type="entry name" value="P5CR_dimer"/>
    <property type="match status" value="1"/>
</dbReference>
<evidence type="ECO:0000313" key="18">
    <source>
        <dbReference type="Proteomes" id="UP000310708"/>
    </source>
</evidence>
<dbReference type="NCBIfam" id="TIGR00112">
    <property type="entry name" value="proC"/>
    <property type="match status" value="1"/>
</dbReference>
<dbReference type="InterPro" id="IPR008927">
    <property type="entry name" value="6-PGluconate_DH-like_C_sf"/>
</dbReference>
<accession>A0A4T0PZ83</accession>
<proteinExistence type="inferred from homology"/>
<evidence type="ECO:0000313" key="14">
    <source>
        <dbReference type="Proteomes" id="UP000305647"/>
    </source>
</evidence>
<sequence>MGYRLCVIGCGTMGVAVLSGVIEGLNTRKSVGMINFDNDNASGTSTPVDLSSSQAILEAKEGSLPSKFICTVNRSESAKSLRKTFDALGDVGKEVNILQGKGVNIQAVRDSDVVLLCAKPQMAHSILSEPGMQEALSNKLLISILAGVTISQISSWVPESTKVVRAMPNTPCKIREGMTVVSALPSEWTFEKDLILAIFRSIGRCRFLEEKHFDACTALCGSGPAFAVTVLEAMADGGVMMGLPRAEAVELAAQSMQGIARMVLETGVHPAALKDSVTSRHLLYYLISLTCLAPGGCTIAGLLALEDGKVRSTMARTIQVATTHAAGLGQNKK</sequence>
<keyword evidence="3" id="KW-0560">Oxidoreductase</keyword>
<dbReference type="EMBL" id="SPRX01000007">
    <property type="protein sequence ID" value="TIC68436.1"/>
    <property type="molecule type" value="Genomic_DNA"/>
</dbReference>
<dbReference type="Proteomes" id="UP000310685">
    <property type="component" value="Unassembled WGS sequence"/>
</dbReference>
<organism evidence="10 18">
    <name type="scientific">Wallemia mellicola</name>
    <dbReference type="NCBI Taxonomy" id="1708541"/>
    <lineage>
        <taxon>Eukaryota</taxon>
        <taxon>Fungi</taxon>
        <taxon>Dikarya</taxon>
        <taxon>Basidiomycota</taxon>
        <taxon>Wallemiomycotina</taxon>
        <taxon>Wallemiomycetes</taxon>
        <taxon>Wallemiales</taxon>
        <taxon>Wallemiaceae</taxon>
        <taxon>Wallemia</taxon>
    </lineage>
</organism>
<dbReference type="SUPFAM" id="SSF51735">
    <property type="entry name" value="NAD(P)-binding Rossmann-fold domains"/>
    <property type="match status" value="1"/>
</dbReference>
<dbReference type="Gene3D" id="3.40.50.720">
    <property type="entry name" value="NAD(P)-binding Rossmann-like Domain"/>
    <property type="match status" value="1"/>
</dbReference>
<evidence type="ECO:0000313" key="7">
    <source>
        <dbReference type="EMBL" id="TIB81705.1"/>
    </source>
</evidence>
<evidence type="ECO:0000313" key="10">
    <source>
        <dbReference type="EMBL" id="TIC68436.1"/>
    </source>
</evidence>
<dbReference type="PANTHER" id="PTHR11645">
    <property type="entry name" value="PYRROLINE-5-CARBOXYLATE REDUCTASE"/>
    <property type="match status" value="1"/>
</dbReference>
<keyword evidence="4" id="KW-0812">Transmembrane</keyword>
<reference evidence="13 14" key="1">
    <citation type="submission" date="2019-03" db="EMBL/GenBank/DDBJ databases">
        <title>Sequencing 25 genomes of Wallemia mellicola.</title>
        <authorList>
            <person name="Gostincar C."/>
        </authorList>
    </citation>
    <scope>NUCLEOTIDE SEQUENCE [LARGE SCALE GENOMIC DNA]</scope>
    <source>
        <strain evidence="8 15">EXF-1262</strain>
        <strain evidence="11 16">EXF-1274</strain>
        <strain evidence="12 13">EXF-1277</strain>
        <strain evidence="7 17">EXF-6152</strain>
        <strain evidence="10 18">EXF-757</strain>
        <strain evidence="9 14">EXF-8738</strain>
    </source>
</reference>